<dbReference type="AlphaFoldDB" id="A0A841CB52"/>
<keyword evidence="3" id="KW-0812">Transmembrane</keyword>
<dbReference type="InterPro" id="IPR004474">
    <property type="entry name" value="LytR_CpsA_psr"/>
</dbReference>
<protein>
    <submittedName>
        <fullName evidence="6">LCP family protein required for cell wall assembly</fullName>
    </submittedName>
</protein>
<name>A0A841CB52_9PSEU</name>
<organism evidence="6 7">
    <name type="scientific">Saccharothrix tamanrassetensis</name>
    <dbReference type="NCBI Taxonomy" id="1051531"/>
    <lineage>
        <taxon>Bacteria</taxon>
        <taxon>Bacillati</taxon>
        <taxon>Actinomycetota</taxon>
        <taxon>Actinomycetes</taxon>
        <taxon>Pseudonocardiales</taxon>
        <taxon>Pseudonocardiaceae</taxon>
        <taxon>Saccharothrix</taxon>
    </lineage>
</organism>
<gene>
    <name evidence="6" type="ORF">FHS29_001199</name>
</gene>
<feature type="region of interest" description="Disordered" evidence="2">
    <location>
        <begin position="433"/>
        <end position="466"/>
    </location>
</feature>
<dbReference type="InterPro" id="IPR050922">
    <property type="entry name" value="LytR/CpsA/Psr_CW_biosynth"/>
</dbReference>
<evidence type="ECO:0000259" key="4">
    <source>
        <dbReference type="Pfam" id="PF03816"/>
    </source>
</evidence>
<comment type="caution">
    <text evidence="6">The sequence shown here is derived from an EMBL/GenBank/DDBJ whole genome shotgun (WGS) entry which is preliminary data.</text>
</comment>
<comment type="similarity">
    <text evidence="1">Belongs to the LytR/CpsA/Psr (LCP) family.</text>
</comment>
<proteinExistence type="inferred from homology"/>
<dbReference type="Gene3D" id="3.40.630.190">
    <property type="entry name" value="LCP protein"/>
    <property type="match status" value="1"/>
</dbReference>
<evidence type="ECO:0000256" key="3">
    <source>
        <dbReference type="SAM" id="Phobius"/>
    </source>
</evidence>
<evidence type="ECO:0000256" key="1">
    <source>
        <dbReference type="ARBA" id="ARBA00006068"/>
    </source>
</evidence>
<accession>A0A841CB52</accession>
<keyword evidence="3" id="KW-0472">Membrane</keyword>
<evidence type="ECO:0000313" key="7">
    <source>
        <dbReference type="Proteomes" id="UP000547510"/>
    </source>
</evidence>
<feature type="domain" description="Cell envelope-related transcriptional attenuator" evidence="4">
    <location>
        <begin position="182"/>
        <end position="346"/>
    </location>
</feature>
<evidence type="ECO:0000259" key="5">
    <source>
        <dbReference type="Pfam" id="PF13399"/>
    </source>
</evidence>
<evidence type="ECO:0000313" key="6">
    <source>
        <dbReference type="EMBL" id="MBB5954629.1"/>
    </source>
</evidence>
<dbReference type="RefSeq" id="WP_184689046.1">
    <property type="nucleotide sequence ID" value="NZ_JACHJN010000002.1"/>
</dbReference>
<dbReference type="Gene3D" id="3.30.70.2390">
    <property type="match status" value="1"/>
</dbReference>
<dbReference type="EMBL" id="JACHJN010000002">
    <property type="protein sequence ID" value="MBB5954629.1"/>
    <property type="molecule type" value="Genomic_DNA"/>
</dbReference>
<dbReference type="Proteomes" id="UP000547510">
    <property type="component" value="Unassembled WGS sequence"/>
</dbReference>
<dbReference type="PANTHER" id="PTHR33392">
    <property type="entry name" value="POLYISOPRENYL-TEICHOIC ACID--PEPTIDOGLYCAN TEICHOIC ACID TRANSFERASE TAGU"/>
    <property type="match status" value="1"/>
</dbReference>
<dbReference type="PANTHER" id="PTHR33392:SF6">
    <property type="entry name" value="POLYISOPRENYL-TEICHOIC ACID--PEPTIDOGLYCAN TEICHOIC ACID TRANSFERASE TAGU"/>
    <property type="match status" value="1"/>
</dbReference>
<dbReference type="Pfam" id="PF13399">
    <property type="entry name" value="LytR_C"/>
    <property type="match status" value="1"/>
</dbReference>
<dbReference type="NCBIfam" id="TIGR00350">
    <property type="entry name" value="lytR_cpsA_psr"/>
    <property type="match status" value="1"/>
</dbReference>
<feature type="domain" description="LytR/CpsA/Psr regulator C-terminal" evidence="5">
    <location>
        <begin position="471"/>
        <end position="555"/>
    </location>
</feature>
<dbReference type="InterPro" id="IPR027381">
    <property type="entry name" value="LytR/CpsA/Psr_C"/>
</dbReference>
<feature type="region of interest" description="Disordered" evidence="2">
    <location>
        <begin position="558"/>
        <end position="590"/>
    </location>
</feature>
<evidence type="ECO:0000256" key="2">
    <source>
        <dbReference type="SAM" id="MobiDB-lite"/>
    </source>
</evidence>
<keyword evidence="3" id="KW-1133">Transmembrane helix</keyword>
<sequence>MPEKRDQIDPAGLTTEMEAISDDVKKRREVDHTLARFSAVHDELAEQERQRKERRQKLMPWKVEHDEEATVYTPPVDGAEDLETPPRRARTAKHSKVVRAVKVLSLTAAVLVFLATGLGWGAMLYVDSKFTEIDALNTNSAAVHEAEKQLGDENFIIVGSDTRAGAKAEDGVGDANAEPGARSDVLMLAHIPADRKRVVVVSVPRDLQITRPACEEWNSETGEYTGKTLPEEKGVKANEAYADGGPKCVSTFMTELTGLTINHFVSVDFNGFKGMVDAVGKIKVCVPKVMDDGELGMIFDKPGQYDIDGQKALDYVRARHVKNEEFGDYDRVTRQQKFLSSLLRTALSTEMLLNPGKLNNFLNAFASSAVGQNIGVKDMLTLAQSLQGIEAGRVSFVTVPHETSEGPTKSNDDNIEMLKLDETKALFQAIIDGTPLPDETPDATQPPAGTPETAAKPAGPKQGKVIDPKGLKIQVYNGDEDNGGAAGRTTNALGELGFEVVASGNSPVPVGKTVIRYGTGGEDAAFTLAAAIPGATLEVDEAQGGAVTLLIGPGWDEKIVAPQPNGTAEPGKAAPPPDLSIVNAGKDPCA</sequence>
<keyword evidence="7" id="KW-1185">Reference proteome</keyword>
<dbReference type="Pfam" id="PF03816">
    <property type="entry name" value="LytR_cpsA_psr"/>
    <property type="match status" value="1"/>
</dbReference>
<reference evidence="6 7" key="1">
    <citation type="submission" date="2020-08" db="EMBL/GenBank/DDBJ databases">
        <title>Genomic Encyclopedia of Type Strains, Phase III (KMG-III): the genomes of soil and plant-associated and newly described type strains.</title>
        <authorList>
            <person name="Whitman W."/>
        </authorList>
    </citation>
    <scope>NUCLEOTIDE SEQUENCE [LARGE SCALE GENOMIC DNA]</scope>
    <source>
        <strain evidence="6 7">CECT 8640</strain>
    </source>
</reference>
<feature type="transmembrane region" description="Helical" evidence="3">
    <location>
        <begin position="103"/>
        <end position="126"/>
    </location>
</feature>